<gene>
    <name evidence="3" type="ORF">Mth01_17180</name>
</gene>
<keyword evidence="4" id="KW-1185">Reference proteome</keyword>
<dbReference type="RefSeq" id="WP_204014060.1">
    <property type="nucleotide sequence ID" value="NZ_BOOG01000014.1"/>
</dbReference>
<feature type="region of interest" description="Disordered" evidence="1">
    <location>
        <begin position="109"/>
        <end position="140"/>
    </location>
</feature>
<organism evidence="3 4">
    <name type="scientific">Sphaerimonospora thailandensis</name>
    <dbReference type="NCBI Taxonomy" id="795644"/>
    <lineage>
        <taxon>Bacteria</taxon>
        <taxon>Bacillati</taxon>
        <taxon>Actinomycetota</taxon>
        <taxon>Actinomycetes</taxon>
        <taxon>Streptosporangiales</taxon>
        <taxon>Streptosporangiaceae</taxon>
        <taxon>Sphaerimonospora</taxon>
    </lineage>
</organism>
<name>A0A8J3R7W2_9ACTN</name>
<sequence length="191" mass="20590">MDKHQTIDLLSAIAAIDKRKIGQTEVNTWHMILGHLDLDDALQATAHHFATSTDYLMPVHIVTGVKRIRADRLDRSITAPPPAELSDDARAAQAWLQQQIKKIADGKAVNNLPALPPGERRPGPPPTEFERTRDAMDDDDGADATIRRAALRVACPHCGALPGKPCVLSGTTTPLKGKPAHDARIEAAGLS</sequence>
<evidence type="ECO:0000313" key="4">
    <source>
        <dbReference type="Proteomes" id="UP000610966"/>
    </source>
</evidence>
<feature type="domain" description="DNA-binding phage zinc finger" evidence="2">
    <location>
        <begin position="143"/>
        <end position="189"/>
    </location>
</feature>
<evidence type="ECO:0000259" key="2">
    <source>
        <dbReference type="Pfam" id="PF24623"/>
    </source>
</evidence>
<feature type="compositionally biased region" description="Basic and acidic residues" evidence="1">
    <location>
        <begin position="118"/>
        <end position="135"/>
    </location>
</feature>
<accession>A0A8J3R7W2</accession>
<dbReference type="AlphaFoldDB" id="A0A8J3R7W2"/>
<evidence type="ECO:0000256" key="1">
    <source>
        <dbReference type="SAM" id="MobiDB-lite"/>
    </source>
</evidence>
<proteinExistence type="predicted"/>
<evidence type="ECO:0000313" key="3">
    <source>
        <dbReference type="EMBL" id="GIH69465.1"/>
    </source>
</evidence>
<reference evidence="3" key="1">
    <citation type="submission" date="2021-01" db="EMBL/GenBank/DDBJ databases">
        <title>Whole genome shotgun sequence of Sphaerimonospora thailandensis NBRC 107569.</title>
        <authorList>
            <person name="Komaki H."/>
            <person name="Tamura T."/>
        </authorList>
    </citation>
    <scope>NUCLEOTIDE SEQUENCE</scope>
    <source>
        <strain evidence="3">NBRC 107569</strain>
    </source>
</reference>
<comment type="caution">
    <text evidence="3">The sequence shown here is derived from an EMBL/GenBank/DDBJ whole genome shotgun (WGS) entry which is preliminary data.</text>
</comment>
<dbReference type="InterPro" id="IPR056911">
    <property type="entry name" value="Phage_Znf_bind_put"/>
</dbReference>
<dbReference type="Pfam" id="PF24623">
    <property type="entry name" value="Phage_zn_bind_8"/>
    <property type="match status" value="1"/>
</dbReference>
<dbReference type="EMBL" id="BOOG01000014">
    <property type="protein sequence ID" value="GIH69465.1"/>
    <property type="molecule type" value="Genomic_DNA"/>
</dbReference>
<protein>
    <recommendedName>
        <fullName evidence="2">DNA-binding phage zinc finger domain-containing protein</fullName>
    </recommendedName>
</protein>
<dbReference type="Proteomes" id="UP000610966">
    <property type="component" value="Unassembled WGS sequence"/>
</dbReference>